<sequence length="129" mass="13699">MMKSLSSHSILFFIAFLLTLNFTFTTAYPLEGRSSSFSGDATYYTVGLGSCGKTSHDSQLVAALSSDLMSKGKYCGKKIKIKTPTGTVTATVVDTCPGCAKDSVDLSMAAFKKIGKIAAGRISINWSFV</sequence>
<reference evidence="4 5" key="1">
    <citation type="submission" date="2016-07" db="EMBL/GenBank/DDBJ databases">
        <title>Pervasive Adenine N6-methylation of Active Genes in Fungi.</title>
        <authorList>
            <consortium name="DOE Joint Genome Institute"/>
            <person name="Mondo S.J."/>
            <person name="Dannebaum R.O."/>
            <person name="Kuo R.C."/>
            <person name="Labutti K."/>
            <person name="Haridas S."/>
            <person name="Kuo A."/>
            <person name="Salamov A."/>
            <person name="Ahrendt S.R."/>
            <person name="Lipzen A."/>
            <person name="Sullivan W."/>
            <person name="Andreopoulos W.B."/>
            <person name="Clum A."/>
            <person name="Lindquist E."/>
            <person name="Daum C."/>
            <person name="Ramamoorthy G.K."/>
            <person name="Gryganskyi A."/>
            <person name="Culley D."/>
            <person name="Magnuson J.K."/>
            <person name="James T.Y."/>
            <person name="O'Malley M.A."/>
            <person name="Stajich J.E."/>
            <person name="Spatafora J.W."/>
            <person name="Visel A."/>
            <person name="Grigoriev I.V."/>
        </authorList>
    </citation>
    <scope>NUCLEOTIDE SEQUENCE [LARGE SCALE GENOMIC DNA]</scope>
    <source>
        <strain evidence="4 5">NRRL 1336</strain>
    </source>
</reference>
<accession>A0A1X2I9E5</accession>
<dbReference type="InterPro" id="IPR051477">
    <property type="entry name" value="Expansin_CellWall"/>
</dbReference>
<evidence type="ECO:0000313" key="5">
    <source>
        <dbReference type="Proteomes" id="UP000193560"/>
    </source>
</evidence>
<comment type="caution">
    <text evidence="4">The sequence shown here is derived from an EMBL/GenBank/DDBJ whole genome shotgun (WGS) entry which is preliminary data.</text>
</comment>
<name>A0A1X2I9E5_9FUNG</name>
<evidence type="ECO:0000259" key="3">
    <source>
        <dbReference type="Pfam" id="PF03330"/>
    </source>
</evidence>
<proteinExistence type="predicted"/>
<evidence type="ECO:0000313" key="4">
    <source>
        <dbReference type="EMBL" id="ORZ12225.1"/>
    </source>
</evidence>
<dbReference type="EMBL" id="MCGE01000019">
    <property type="protein sequence ID" value="ORZ12225.1"/>
    <property type="molecule type" value="Genomic_DNA"/>
</dbReference>
<dbReference type="AlphaFoldDB" id="A0A1X2I9E5"/>
<evidence type="ECO:0000256" key="2">
    <source>
        <dbReference type="SAM" id="SignalP"/>
    </source>
</evidence>
<keyword evidence="5" id="KW-1185">Reference proteome</keyword>
<dbReference type="InterPro" id="IPR009009">
    <property type="entry name" value="RlpA-like_DPBB"/>
</dbReference>
<gene>
    <name evidence="4" type="ORF">BCR42DRAFT_420242</name>
</gene>
<dbReference type="CDD" id="cd22191">
    <property type="entry name" value="DPBB_RlpA_EXP_N-like"/>
    <property type="match status" value="1"/>
</dbReference>
<dbReference type="SUPFAM" id="SSF50685">
    <property type="entry name" value="Barwin-like endoglucanases"/>
    <property type="match status" value="1"/>
</dbReference>
<organism evidence="4 5">
    <name type="scientific">Absidia repens</name>
    <dbReference type="NCBI Taxonomy" id="90262"/>
    <lineage>
        <taxon>Eukaryota</taxon>
        <taxon>Fungi</taxon>
        <taxon>Fungi incertae sedis</taxon>
        <taxon>Mucoromycota</taxon>
        <taxon>Mucoromycotina</taxon>
        <taxon>Mucoromycetes</taxon>
        <taxon>Mucorales</taxon>
        <taxon>Cunninghamellaceae</taxon>
        <taxon>Absidia</taxon>
    </lineage>
</organism>
<protein>
    <submittedName>
        <fullName evidence="4">RlpA-like double-psi beta-barrel-protein domain-containing protein-containing protein</fullName>
    </submittedName>
</protein>
<dbReference type="InterPro" id="IPR036908">
    <property type="entry name" value="RlpA-like_sf"/>
</dbReference>
<dbReference type="STRING" id="90262.A0A1X2I9E5"/>
<feature type="chain" id="PRO_5012304292" evidence="2">
    <location>
        <begin position="28"/>
        <end position="129"/>
    </location>
</feature>
<feature type="domain" description="RlpA-like protein double-psi beta-barrel" evidence="3">
    <location>
        <begin position="38"/>
        <end position="125"/>
    </location>
</feature>
<dbReference type="Pfam" id="PF03330">
    <property type="entry name" value="DPBB_1"/>
    <property type="match status" value="1"/>
</dbReference>
<dbReference type="PANTHER" id="PTHR31836:SF28">
    <property type="entry name" value="SRCR DOMAIN-CONTAINING PROTEIN-RELATED"/>
    <property type="match status" value="1"/>
</dbReference>
<dbReference type="Gene3D" id="2.40.40.10">
    <property type="entry name" value="RlpA-like domain"/>
    <property type="match status" value="1"/>
</dbReference>
<dbReference type="PANTHER" id="PTHR31836">
    <property type="match status" value="1"/>
</dbReference>
<feature type="signal peptide" evidence="2">
    <location>
        <begin position="1"/>
        <end position="27"/>
    </location>
</feature>
<dbReference type="OrthoDB" id="623670at2759"/>
<keyword evidence="1 2" id="KW-0732">Signal</keyword>
<evidence type="ECO:0000256" key="1">
    <source>
        <dbReference type="ARBA" id="ARBA00022729"/>
    </source>
</evidence>
<dbReference type="Proteomes" id="UP000193560">
    <property type="component" value="Unassembled WGS sequence"/>
</dbReference>